<comment type="caution">
    <text evidence="2">The sequence shown here is derived from an EMBL/GenBank/DDBJ whole genome shotgun (WGS) entry which is preliminary data.</text>
</comment>
<dbReference type="PATRIC" id="fig|1238182.3.peg.1751"/>
<gene>
    <name evidence="2" type="ORF">C882_4089</name>
</gene>
<dbReference type="PRINTS" id="PR00445">
    <property type="entry name" value="HUPFHYPC"/>
</dbReference>
<dbReference type="Proteomes" id="UP000009881">
    <property type="component" value="Unassembled WGS sequence"/>
</dbReference>
<dbReference type="OrthoDB" id="9806017at2"/>
<keyword evidence="3" id="KW-1185">Reference proteome</keyword>
<dbReference type="InterPro" id="IPR001109">
    <property type="entry name" value="Hydrogenase_HupF/HypC"/>
</dbReference>
<evidence type="ECO:0000313" key="2">
    <source>
        <dbReference type="EMBL" id="EKV30752.1"/>
    </source>
</evidence>
<dbReference type="Gene3D" id="2.30.30.140">
    <property type="match status" value="1"/>
</dbReference>
<evidence type="ECO:0000256" key="1">
    <source>
        <dbReference type="ARBA" id="ARBA00006018"/>
    </source>
</evidence>
<comment type="similarity">
    <text evidence="1">Belongs to the HupF/HypC family.</text>
</comment>
<reference evidence="2 3" key="1">
    <citation type="journal article" date="2013" name="Genome Announc.">
        <title>Draft Genome Sequence of an Alphaproteobacterium, Caenispirillum salinarum AK4(T), Isolated from a Solar Saltern.</title>
        <authorList>
            <person name="Khatri I."/>
            <person name="Singh A."/>
            <person name="Korpole S."/>
            <person name="Pinnaka A.K."/>
            <person name="Subramanian S."/>
        </authorList>
    </citation>
    <scope>NUCLEOTIDE SEQUENCE [LARGE SCALE GENOMIC DNA]</scope>
    <source>
        <strain evidence="2 3">AK4</strain>
    </source>
</reference>
<dbReference type="AlphaFoldDB" id="K9GZN4"/>
<proteinExistence type="inferred from homology"/>
<evidence type="ECO:0000313" key="3">
    <source>
        <dbReference type="Proteomes" id="UP000009881"/>
    </source>
</evidence>
<dbReference type="Pfam" id="PF01455">
    <property type="entry name" value="HupF_HypC"/>
    <property type="match status" value="1"/>
</dbReference>
<protein>
    <submittedName>
        <fullName evidence="2">Hydrogenase maturation protein HupF/HypC/HoxL</fullName>
    </submittedName>
</protein>
<organism evidence="2 3">
    <name type="scientific">Caenispirillum salinarum AK4</name>
    <dbReference type="NCBI Taxonomy" id="1238182"/>
    <lineage>
        <taxon>Bacteria</taxon>
        <taxon>Pseudomonadati</taxon>
        <taxon>Pseudomonadota</taxon>
        <taxon>Alphaproteobacteria</taxon>
        <taxon>Rhodospirillales</taxon>
        <taxon>Novispirillaceae</taxon>
        <taxon>Caenispirillum</taxon>
    </lineage>
</organism>
<dbReference type="NCBIfam" id="TIGR00074">
    <property type="entry name" value="hypC_hupF"/>
    <property type="match status" value="1"/>
</dbReference>
<dbReference type="STRING" id="1238182.C882_4089"/>
<dbReference type="EMBL" id="ANHY01000007">
    <property type="protein sequence ID" value="EKV30752.1"/>
    <property type="molecule type" value="Genomic_DNA"/>
</dbReference>
<dbReference type="eggNOG" id="COG0298">
    <property type="taxonomic scope" value="Bacteria"/>
</dbReference>
<sequence length="104" mass="11045">MCMGTPMKIVSVSADGAWAECVSRDGSVTETLDLRLVGEQPAGGWVLGFLGAAHSVLTAEEAAQVADALEAVTLVQQGHPVDHLFADLVDREPELPDFLKDRQS</sequence>
<accession>K9GZN4</accession>
<dbReference type="SUPFAM" id="SSF159127">
    <property type="entry name" value="HupF/HypC-like"/>
    <property type="match status" value="1"/>
</dbReference>
<dbReference type="RefSeq" id="WP_009540197.1">
    <property type="nucleotide sequence ID" value="NZ_ANHY01000007.1"/>
</dbReference>
<name>K9GZN4_9PROT</name>